<dbReference type="InterPro" id="IPR050587">
    <property type="entry name" value="GNT1/Glycosyltrans_8"/>
</dbReference>
<keyword evidence="2" id="KW-1185">Reference proteome</keyword>
<dbReference type="AlphaFoldDB" id="A0AAW6UCC4"/>
<dbReference type="RefSeq" id="WP_282840212.1">
    <property type="nucleotide sequence ID" value="NZ_JASCXW010000057.1"/>
</dbReference>
<reference evidence="1" key="1">
    <citation type="submission" date="2023-05" db="EMBL/GenBank/DDBJ databases">
        <title>Mariniplasma microaerophilum sp. nov., a novel anaerobic mollicute isolated from terrestrial mud volcano, Taman Peninsula, Russia.</title>
        <authorList>
            <person name="Khomyakova M.A."/>
            <person name="Merkel A.Y."/>
            <person name="Slobodkin A.I."/>
        </authorList>
    </citation>
    <scope>NUCLEOTIDE SEQUENCE</scope>
    <source>
        <strain evidence="1">M4Ah</strain>
    </source>
</reference>
<organism evidence="1 2">
    <name type="scientific">Peloplasma aerotolerans</name>
    <dbReference type="NCBI Taxonomy" id="3044389"/>
    <lineage>
        <taxon>Bacteria</taxon>
        <taxon>Bacillati</taxon>
        <taxon>Mycoplasmatota</taxon>
        <taxon>Mollicutes</taxon>
        <taxon>Acholeplasmatales</taxon>
        <taxon>Acholeplasmataceae</taxon>
        <taxon>Peloplasma</taxon>
    </lineage>
</organism>
<sequence length="319" mass="37527">MHTSAFVTFVMRNDYYVPGALVFAYALKKQHVDADIICLITPEISSKAKQALKTLFDDVITTDPIYIYHPMRHGRQDRPYLFTRFQALRLGKDGNLNKGYEKLVIADADILPISDYQSLLDLPAPAGIINENKSYCVSSTKGRYIQHLNHKNRREWRWHHIYRNCPHGQMIPKAYTDRIHQDTSNLGINACLYRLNPNMEAYNSLISDLNQQNTLKRVVSYPWPEMQYLTLKYSGSWHNIDLRYASFNGYPNINILNGTHFAGLKPWDIECLSVKSFAKFDDYQLFFRTYMEMFETYSKLKDYRKLHKIYECFKELNKK</sequence>
<accession>A0AAW6UCC4</accession>
<evidence type="ECO:0000313" key="1">
    <source>
        <dbReference type="EMBL" id="MDI6453761.1"/>
    </source>
</evidence>
<dbReference type="Proteomes" id="UP001431532">
    <property type="component" value="Unassembled WGS sequence"/>
</dbReference>
<dbReference type="InterPro" id="IPR029044">
    <property type="entry name" value="Nucleotide-diphossugar_trans"/>
</dbReference>
<dbReference type="EMBL" id="JASCXW010000057">
    <property type="protein sequence ID" value="MDI6453761.1"/>
    <property type="molecule type" value="Genomic_DNA"/>
</dbReference>
<protein>
    <recommendedName>
        <fullName evidence="3">Glycosyl transferase family 8</fullName>
    </recommendedName>
</protein>
<gene>
    <name evidence="1" type="ORF">QJ521_09305</name>
</gene>
<proteinExistence type="predicted"/>
<dbReference type="Gene3D" id="3.90.550.10">
    <property type="entry name" value="Spore Coat Polysaccharide Biosynthesis Protein SpsA, Chain A"/>
    <property type="match status" value="1"/>
</dbReference>
<name>A0AAW6UCC4_9MOLU</name>
<evidence type="ECO:0008006" key="3">
    <source>
        <dbReference type="Google" id="ProtNLM"/>
    </source>
</evidence>
<dbReference type="PANTHER" id="PTHR11183">
    <property type="entry name" value="GLYCOGENIN SUBFAMILY MEMBER"/>
    <property type="match status" value="1"/>
</dbReference>
<comment type="caution">
    <text evidence="1">The sequence shown here is derived from an EMBL/GenBank/DDBJ whole genome shotgun (WGS) entry which is preliminary data.</text>
</comment>
<dbReference type="SUPFAM" id="SSF53448">
    <property type="entry name" value="Nucleotide-diphospho-sugar transferases"/>
    <property type="match status" value="1"/>
</dbReference>
<evidence type="ECO:0000313" key="2">
    <source>
        <dbReference type="Proteomes" id="UP001431532"/>
    </source>
</evidence>